<keyword evidence="1" id="KW-0472">Membrane</keyword>
<gene>
    <name evidence="2" type="ORF">pETSU_225</name>
</gene>
<keyword evidence="3" id="KW-1185">Reference proteome</keyword>
<feature type="transmembrane region" description="Helical" evidence="1">
    <location>
        <begin position="12"/>
        <end position="30"/>
    </location>
</feature>
<protein>
    <submittedName>
        <fullName evidence="2">Uncharacterized protein</fullName>
    </submittedName>
</protein>
<organism evidence="2 3">
    <name type="scientific">Edwardsiella phage pEt-SU</name>
    <dbReference type="NCBI Taxonomy" id="2562142"/>
    <lineage>
        <taxon>Viruses</taxon>
        <taxon>Duplodnaviria</taxon>
        <taxon>Heunggongvirae</taxon>
        <taxon>Uroviricota</taxon>
        <taxon>Caudoviricetes</taxon>
        <taxon>Chimalliviridae</taxon>
        <taxon>Petsuvirus</taxon>
        <taxon>Petsuvirus pEtSU</taxon>
    </lineage>
</organism>
<dbReference type="Proteomes" id="UP000297195">
    <property type="component" value="Segment"/>
</dbReference>
<keyword evidence="1" id="KW-1133">Transmembrane helix</keyword>
<dbReference type="EMBL" id="MK689364">
    <property type="protein sequence ID" value="QBZ70806.1"/>
    <property type="molecule type" value="Genomic_DNA"/>
</dbReference>
<proteinExistence type="predicted"/>
<evidence type="ECO:0000256" key="1">
    <source>
        <dbReference type="SAM" id="Phobius"/>
    </source>
</evidence>
<evidence type="ECO:0000313" key="3">
    <source>
        <dbReference type="Proteomes" id="UP000297195"/>
    </source>
</evidence>
<accession>A0A4D6DYD9</accession>
<sequence>MWVNPDSLFLTSIIIALILVVITGFVWFFLRDHPASETRFKWTQYSRDFIAAEYVDRYKTTWTFHIRYWSKVILPSCRHEGSNRLVLNIPDGLTVEEFEAFISNCGKVDSTGHKVLFGLVNQKGLNRLRFDAIDNKVFSDFKKFIYEKALTP</sequence>
<reference evidence="2 3" key="1">
    <citation type="submission" date="2019-03" db="EMBL/GenBank/DDBJ databases">
        <authorList>
            <person name="Kim S.G."/>
            <person name="Park S.C."/>
        </authorList>
    </citation>
    <scope>NUCLEOTIDE SEQUENCE [LARGE SCALE GENOMIC DNA]</scope>
</reference>
<name>A0A4D6DYD9_9CAUD</name>
<keyword evidence="1" id="KW-0812">Transmembrane</keyword>
<evidence type="ECO:0000313" key="2">
    <source>
        <dbReference type="EMBL" id="QBZ70806.1"/>
    </source>
</evidence>